<evidence type="ECO:0000313" key="2">
    <source>
        <dbReference type="Proteomes" id="UP000026941"/>
    </source>
</evidence>
<dbReference type="RefSeq" id="WP_042477010.1">
    <property type="nucleotide sequence ID" value="NZ_BAYX01000025.1"/>
</dbReference>
<dbReference type="Proteomes" id="UP000026941">
    <property type="component" value="Unassembled WGS sequence"/>
</dbReference>
<sequence>ILTQQIFGTLLLTPWVQRPLTGQWDWIQRLPLKATAFLYVSLHLAAFAGYSLRLALPPEASPNPKIGFEPAKAAYVYTNTTGEDWPVCGGNASLRYPFCQ</sequence>
<dbReference type="EMBL" id="BAYX01000025">
    <property type="protein sequence ID" value="GAJ96709.1"/>
    <property type="molecule type" value="Genomic_DNA"/>
</dbReference>
<name>A0AA87QEM3_RHIRH</name>
<organism evidence="1 2">
    <name type="scientific">Rhizobium rhizogenes NBRC 13257</name>
    <dbReference type="NCBI Taxonomy" id="1220581"/>
    <lineage>
        <taxon>Bacteria</taxon>
        <taxon>Pseudomonadati</taxon>
        <taxon>Pseudomonadota</taxon>
        <taxon>Alphaproteobacteria</taxon>
        <taxon>Hyphomicrobiales</taxon>
        <taxon>Rhizobiaceae</taxon>
        <taxon>Rhizobium/Agrobacterium group</taxon>
        <taxon>Rhizobium</taxon>
    </lineage>
</organism>
<accession>A0AA87QEM3</accession>
<reference evidence="1 2" key="1">
    <citation type="submission" date="2014-05" db="EMBL/GenBank/DDBJ databases">
        <title>Whole genome shotgun sequence of Rhizobium rhizogenes NBRC 13257.</title>
        <authorList>
            <person name="Katano-Makiyama Y."/>
            <person name="Hosoyama A."/>
            <person name="Hashimoto M."/>
            <person name="Hosoyama Y."/>
            <person name="Noguchi M."/>
            <person name="Tsuchikane K."/>
            <person name="Kimura A."/>
            <person name="Ohji S."/>
            <person name="Ichikawa N."/>
            <person name="Yamazoe A."/>
            <person name="Fujita N."/>
        </authorList>
    </citation>
    <scope>NUCLEOTIDE SEQUENCE [LARGE SCALE GENOMIC DNA]</scope>
    <source>
        <strain evidence="1 2">NBRC 13257</strain>
    </source>
</reference>
<proteinExistence type="predicted"/>
<gene>
    <name evidence="1" type="ORF">RRH01S_25_00010</name>
</gene>
<feature type="non-terminal residue" evidence="1">
    <location>
        <position position="1"/>
    </location>
</feature>
<evidence type="ECO:0000313" key="1">
    <source>
        <dbReference type="EMBL" id="GAJ96709.1"/>
    </source>
</evidence>
<dbReference type="AlphaFoldDB" id="A0AA87QEM3"/>
<protein>
    <submittedName>
        <fullName evidence="1">Uncharacterized protein</fullName>
    </submittedName>
</protein>
<comment type="caution">
    <text evidence="1">The sequence shown here is derived from an EMBL/GenBank/DDBJ whole genome shotgun (WGS) entry which is preliminary data.</text>
</comment>